<evidence type="ECO:0000313" key="2">
    <source>
        <dbReference type="Proteomes" id="UP001055879"/>
    </source>
</evidence>
<organism evidence="1 2">
    <name type="scientific">Arctium lappa</name>
    <name type="common">Greater burdock</name>
    <name type="synonym">Lappa major</name>
    <dbReference type="NCBI Taxonomy" id="4217"/>
    <lineage>
        <taxon>Eukaryota</taxon>
        <taxon>Viridiplantae</taxon>
        <taxon>Streptophyta</taxon>
        <taxon>Embryophyta</taxon>
        <taxon>Tracheophyta</taxon>
        <taxon>Spermatophyta</taxon>
        <taxon>Magnoliopsida</taxon>
        <taxon>eudicotyledons</taxon>
        <taxon>Gunneridae</taxon>
        <taxon>Pentapetalae</taxon>
        <taxon>asterids</taxon>
        <taxon>campanulids</taxon>
        <taxon>Asterales</taxon>
        <taxon>Asteraceae</taxon>
        <taxon>Carduoideae</taxon>
        <taxon>Cardueae</taxon>
        <taxon>Arctiinae</taxon>
        <taxon>Arctium</taxon>
    </lineage>
</organism>
<reference evidence="1 2" key="2">
    <citation type="journal article" date="2022" name="Mol. Ecol. Resour.">
        <title>The genomes of chicory, endive, great burdock and yacon provide insights into Asteraceae paleo-polyploidization history and plant inulin production.</title>
        <authorList>
            <person name="Fan W."/>
            <person name="Wang S."/>
            <person name="Wang H."/>
            <person name="Wang A."/>
            <person name="Jiang F."/>
            <person name="Liu H."/>
            <person name="Zhao H."/>
            <person name="Xu D."/>
            <person name="Zhang Y."/>
        </authorList>
    </citation>
    <scope>NUCLEOTIDE SEQUENCE [LARGE SCALE GENOMIC DNA]</scope>
    <source>
        <strain evidence="2">cv. Niubang</strain>
    </source>
</reference>
<keyword evidence="2" id="KW-1185">Reference proteome</keyword>
<protein>
    <submittedName>
        <fullName evidence="1">Uncharacterized protein</fullName>
    </submittedName>
</protein>
<proteinExistence type="predicted"/>
<sequence>MTINSSQKKRSSCEKLMRMMKNLLKFSSFPVPVNDVRTSSSNSPPRRHHQPEEQPKHQKLPNGHQSGGLDGGNIKIQGNDHHEIGRADELKDSVTNLKASDYIRRFHERNQRDSVQLVLPPPPPLPPRFR</sequence>
<name>A0ACB9BE81_ARCLA</name>
<dbReference type="Proteomes" id="UP001055879">
    <property type="component" value="Linkage Group LG06"/>
</dbReference>
<reference evidence="2" key="1">
    <citation type="journal article" date="2022" name="Mol. Ecol. Resour.">
        <title>The genomes of chicory, endive, great burdock and yacon provide insights into Asteraceae palaeo-polyploidization history and plant inulin production.</title>
        <authorList>
            <person name="Fan W."/>
            <person name="Wang S."/>
            <person name="Wang H."/>
            <person name="Wang A."/>
            <person name="Jiang F."/>
            <person name="Liu H."/>
            <person name="Zhao H."/>
            <person name="Xu D."/>
            <person name="Zhang Y."/>
        </authorList>
    </citation>
    <scope>NUCLEOTIDE SEQUENCE [LARGE SCALE GENOMIC DNA]</scope>
    <source>
        <strain evidence="2">cv. Niubang</strain>
    </source>
</reference>
<gene>
    <name evidence="1" type="ORF">L6452_21183</name>
</gene>
<evidence type="ECO:0000313" key="1">
    <source>
        <dbReference type="EMBL" id="KAI3720270.1"/>
    </source>
</evidence>
<comment type="caution">
    <text evidence="1">The sequence shown here is derived from an EMBL/GenBank/DDBJ whole genome shotgun (WGS) entry which is preliminary data.</text>
</comment>
<accession>A0ACB9BE81</accession>
<dbReference type="EMBL" id="CM042052">
    <property type="protein sequence ID" value="KAI3720270.1"/>
    <property type="molecule type" value="Genomic_DNA"/>
</dbReference>